<feature type="signal peptide" evidence="1">
    <location>
        <begin position="1"/>
        <end position="36"/>
    </location>
</feature>
<protein>
    <recommendedName>
        <fullName evidence="2">Ricin B lectin domain-containing protein</fullName>
    </recommendedName>
</protein>
<feature type="chain" id="PRO_5029784596" description="Ricin B lectin domain-containing protein" evidence="1">
    <location>
        <begin position="37"/>
        <end position="187"/>
    </location>
</feature>
<dbReference type="Proteomes" id="UP000432015">
    <property type="component" value="Unassembled WGS sequence"/>
</dbReference>
<evidence type="ECO:0000256" key="1">
    <source>
        <dbReference type="SAM" id="SignalP"/>
    </source>
</evidence>
<evidence type="ECO:0000313" key="4">
    <source>
        <dbReference type="Proteomes" id="UP000432015"/>
    </source>
</evidence>
<gene>
    <name evidence="3" type="ORF">GNZ18_18260</name>
</gene>
<reference evidence="3 4" key="1">
    <citation type="submission" date="2019-11" db="EMBL/GenBank/DDBJ databases">
        <authorList>
            <person name="Cao P."/>
        </authorList>
    </citation>
    <scope>NUCLEOTIDE SEQUENCE [LARGE SCALE GENOMIC DNA]</scope>
    <source>
        <strain evidence="3 4">NEAU-AAG5</strain>
    </source>
</reference>
<dbReference type="AlphaFoldDB" id="A0A7K1L262"/>
<accession>A0A7K1L262</accession>
<evidence type="ECO:0000313" key="3">
    <source>
        <dbReference type="EMBL" id="MUN38538.1"/>
    </source>
</evidence>
<feature type="domain" description="Ricin B lectin" evidence="2">
    <location>
        <begin position="37"/>
        <end position="110"/>
    </location>
</feature>
<organism evidence="3 4">
    <name type="scientific">Actinomadura litoris</name>
    <dbReference type="NCBI Taxonomy" id="2678616"/>
    <lineage>
        <taxon>Bacteria</taxon>
        <taxon>Bacillati</taxon>
        <taxon>Actinomycetota</taxon>
        <taxon>Actinomycetes</taxon>
        <taxon>Streptosporangiales</taxon>
        <taxon>Thermomonosporaceae</taxon>
        <taxon>Actinomadura</taxon>
    </lineage>
</organism>
<dbReference type="Pfam" id="PF14200">
    <property type="entry name" value="RicinB_lectin_2"/>
    <property type="match status" value="1"/>
</dbReference>
<dbReference type="CDD" id="cd00161">
    <property type="entry name" value="beta-trefoil_Ricin-like"/>
    <property type="match status" value="1"/>
</dbReference>
<dbReference type="InterPro" id="IPR035992">
    <property type="entry name" value="Ricin_B-like_lectins"/>
</dbReference>
<dbReference type="EMBL" id="WOFH01000006">
    <property type="protein sequence ID" value="MUN38538.1"/>
    <property type="molecule type" value="Genomic_DNA"/>
</dbReference>
<comment type="caution">
    <text evidence="3">The sequence shown here is derived from an EMBL/GenBank/DDBJ whole genome shotgun (WGS) entry which is preliminary data.</text>
</comment>
<dbReference type="SUPFAM" id="SSF50370">
    <property type="entry name" value="Ricin B-like lectins"/>
    <property type="match status" value="1"/>
</dbReference>
<keyword evidence="1" id="KW-0732">Signal</keyword>
<name>A0A7K1L262_9ACTN</name>
<keyword evidence="4" id="KW-1185">Reference proteome</keyword>
<proteinExistence type="predicted"/>
<evidence type="ECO:0000259" key="2">
    <source>
        <dbReference type="Pfam" id="PF14200"/>
    </source>
</evidence>
<sequence>MKRIRRRMLKKALLLGFLTPVSFVLLGAAGQTGAYADGKFTWKNIYVNRHLEVYSSSKANGAYVGTWPWNGTATQYWYASKQSDGYFRMDNYNSWKALDRWDSGSCDATQWSWWGGSQQRWKVLQNNNWTKEYGTLYELINKKGCRGDAYHDHLAANQNRNIYQAYLWPDSVCGGGRQFLDTKCFWK</sequence>
<dbReference type="InterPro" id="IPR000772">
    <property type="entry name" value="Ricin_B_lectin"/>
</dbReference>
<dbReference type="Gene3D" id="2.80.10.50">
    <property type="match status" value="1"/>
</dbReference>